<evidence type="ECO:0000256" key="1">
    <source>
        <dbReference type="SAM" id="SignalP"/>
    </source>
</evidence>
<name>A0A2M4D7J6_ANODA</name>
<accession>A0A2M4D7J6</accession>
<organism evidence="2">
    <name type="scientific">Anopheles darlingi</name>
    <name type="common">Mosquito</name>
    <dbReference type="NCBI Taxonomy" id="43151"/>
    <lineage>
        <taxon>Eukaryota</taxon>
        <taxon>Metazoa</taxon>
        <taxon>Ecdysozoa</taxon>
        <taxon>Arthropoda</taxon>
        <taxon>Hexapoda</taxon>
        <taxon>Insecta</taxon>
        <taxon>Pterygota</taxon>
        <taxon>Neoptera</taxon>
        <taxon>Endopterygota</taxon>
        <taxon>Diptera</taxon>
        <taxon>Nematocera</taxon>
        <taxon>Culicoidea</taxon>
        <taxon>Culicidae</taxon>
        <taxon>Anophelinae</taxon>
        <taxon>Anopheles</taxon>
    </lineage>
</organism>
<feature type="signal peptide" evidence="1">
    <location>
        <begin position="1"/>
        <end position="19"/>
    </location>
</feature>
<evidence type="ECO:0000313" key="2">
    <source>
        <dbReference type="EMBL" id="MBW73550.1"/>
    </source>
</evidence>
<keyword evidence="1" id="KW-0732">Signal</keyword>
<reference evidence="2" key="1">
    <citation type="submission" date="2018-01" db="EMBL/GenBank/DDBJ databases">
        <title>An insight into the sialome of Amazonian anophelines.</title>
        <authorList>
            <person name="Ribeiro J.M."/>
            <person name="Scarpassa V."/>
            <person name="Calvo E."/>
        </authorList>
    </citation>
    <scope>NUCLEOTIDE SEQUENCE</scope>
</reference>
<protein>
    <submittedName>
        <fullName evidence="2">Putative secreted protein</fullName>
    </submittedName>
</protein>
<dbReference type="AlphaFoldDB" id="A0A2M4D7J6"/>
<feature type="chain" id="PRO_5014928228" evidence="1">
    <location>
        <begin position="20"/>
        <end position="98"/>
    </location>
</feature>
<sequence length="98" mass="10822">MRLCCVCVCVCIIFTASQPATTTSGYDGKLLLHSWLPICCCLYSHFPFKPTNVQTNAHRHAHTTQGWPDICHPPHPPLHLNSRQMEALLLALRSGGGV</sequence>
<proteinExistence type="predicted"/>
<dbReference type="EMBL" id="GGFL01009372">
    <property type="protein sequence ID" value="MBW73550.1"/>
    <property type="molecule type" value="Transcribed_RNA"/>
</dbReference>